<sequence length="159" mass="18947">MKIRKKQKKYRLLTEPFVEHYVRKHLSKKKFGDGKKDLENKSLREHGVDIKVKHRNFGQYFLVEVKGNPSPSVKYPHGSRNSSMNSALGQIITRMHTKRRKRSYKWGYKYGVAFPYSFKNVLKKIPYDVCYKLNLYVFLVYLSGKVEEYNHKKLKKIQA</sequence>
<proteinExistence type="predicted"/>
<reference evidence="1 2" key="1">
    <citation type="journal article" date="2016" name="Nat. Commun.">
        <title>Thousands of microbial genomes shed light on interconnected biogeochemical processes in an aquifer system.</title>
        <authorList>
            <person name="Anantharaman K."/>
            <person name="Brown C.T."/>
            <person name="Hug L.A."/>
            <person name="Sharon I."/>
            <person name="Castelle C.J."/>
            <person name="Probst A.J."/>
            <person name="Thomas B.C."/>
            <person name="Singh A."/>
            <person name="Wilkins M.J."/>
            <person name="Karaoz U."/>
            <person name="Brodie E.L."/>
            <person name="Williams K.H."/>
            <person name="Hubbard S.S."/>
            <person name="Banfield J.F."/>
        </authorList>
    </citation>
    <scope>NUCLEOTIDE SEQUENCE [LARGE SCALE GENOMIC DNA]</scope>
</reference>
<gene>
    <name evidence="1" type="ORF">A3I25_01910</name>
</gene>
<organism evidence="1 2">
    <name type="scientific">Candidatus Nomurabacteria bacterium RIFCSPLOWO2_02_FULL_42_17</name>
    <dbReference type="NCBI Taxonomy" id="1801789"/>
    <lineage>
        <taxon>Bacteria</taxon>
        <taxon>Candidatus Nomuraibacteriota</taxon>
    </lineage>
</organism>
<dbReference type="EMBL" id="MFVN01000016">
    <property type="protein sequence ID" value="OGI97257.1"/>
    <property type="molecule type" value="Genomic_DNA"/>
</dbReference>
<name>A0A1F6XT16_9BACT</name>
<comment type="caution">
    <text evidence="1">The sequence shown here is derived from an EMBL/GenBank/DDBJ whole genome shotgun (WGS) entry which is preliminary data.</text>
</comment>
<protein>
    <submittedName>
        <fullName evidence="1">Uncharacterized protein</fullName>
    </submittedName>
</protein>
<dbReference type="AlphaFoldDB" id="A0A1F6XT16"/>
<dbReference type="Proteomes" id="UP000177195">
    <property type="component" value="Unassembled WGS sequence"/>
</dbReference>
<evidence type="ECO:0000313" key="2">
    <source>
        <dbReference type="Proteomes" id="UP000177195"/>
    </source>
</evidence>
<accession>A0A1F6XT16</accession>
<evidence type="ECO:0000313" key="1">
    <source>
        <dbReference type="EMBL" id="OGI97257.1"/>
    </source>
</evidence>